<feature type="compositionally biased region" description="Basic residues" evidence="1">
    <location>
        <begin position="257"/>
        <end position="270"/>
    </location>
</feature>
<dbReference type="EnsemblPlants" id="OBART11G12950.1">
    <property type="protein sequence ID" value="OBART11G12950.1"/>
    <property type="gene ID" value="OBART11G12950"/>
</dbReference>
<protein>
    <submittedName>
        <fullName evidence="2">Uncharacterized protein</fullName>
    </submittedName>
</protein>
<sequence>MAMGITAANAGAGESIGSVVAAGAEHRGGRHHAGEHLADRAEGAGADDVGVLPGERGLDVATGDGRRAADGFAVKINEVPVMEGESWQPWVPTLRALGAGHGSETDEHLLIYATAVYIQGPHRAVQPQSALFGSFASPVAGGGSTILEPTGGGSAAPESACCHRGCGRRAAFRLISTTREGGSIGHKPVSGGYATPVHARRRHHGHGCCSGAAVTTAPPHLLSAKREGGLTAPKPTDSRSALPKPAGGGSMTPILACRHHGRGHRSRSHGLQRLPLLQF</sequence>
<dbReference type="AlphaFoldDB" id="A0A0D3HLN2"/>
<evidence type="ECO:0000256" key="1">
    <source>
        <dbReference type="SAM" id="MobiDB-lite"/>
    </source>
</evidence>
<organism evidence="2">
    <name type="scientific">Oryza barthii</name>
    <dbReference type="NCBI Taxonomy" id="65489"/>
    <lineage>
        <taxon>Eukaryota</taxon>
        <taxon>Viridiplantae</taxon>
        <taxon>Streptophyta</taxon>
        <taxon>Embryophyta</taxon>
        <taxon>Tracheophyta</taxon>
        <taxon>Spermatophyta</taxon>
        <taxon>Magnoliopsida</taxon>
        <taxon>Liliopsida</taxon>
        <taxon>Poales</taxon>
        <taxon>Poaceae</taxon>
        <taxon>BOP clade</taxon>
        <taxon>Oryzoideae</taxon>
        <taxon>Oryzeae</taxon>
        <taxon>Oryzinae</taxon>
        <taxon>Oryza</taxon>
    </lineage>
</organism>
<proteinExistence type="predicted"/>
<dbReference type="Proteomes" id="UP000026960">
    <property type="component" value="Chromosome 11"/>
</dbReference>
<feature type="region of interest" description="Disordered" evidence="1">
    <location>
        <begin position="225"/>
        <end position="279"/>
    </location>
</feature>
<name>A0A0D3HLN2_9ORYZ</name>
<reference evidence="2" key="2">
    <citation type="submission" date="2015-03" db="UniProtKB">
        <authorList>
            <consortium name="EnsemblPlants"/>
        </authorList>
    </citation>
    <scope>IDENTIFICATION</scope>
</reference>
<dbReference type="PaxDb" id="65489-OBART11G12950.1"/>
<evidence type="ECO:0000313" key="2">
    <source>
        <dbReference type="EnsemblPlants" id="OBART11G12950.1"/>
    </source>
</evidence>
<evidence type="ECO:0000313" key="3">
    <source>
        <dbReference type="Proteomes" id="UP000026960"/>
    </source>
</evidence>
<dbReference type="HOGENOM" id="CLU_998796_0_0_1"/>
<dbReference type="Gramene" id="OBART11G12950.1">
    <property type="protein sequence ID" value="OBART11G12950.1"/>
    <property type="gene ID" value="OBART11G12950"/>
</dbReference>
<keyword evidence="3" id="KW-1185">Reference proteome</keyword>
<reference evidence="2" key="1">
    <citation type="journal article" date="2009" name="Rice">
        <title>De Novo Next Generation Sequencing of Plant Genomes.</title>
        <authorList>
            <person name="Rounsley S."/>
            <person name="Marri P.R."/>
            <person name="Yu Y."/>
            <person name="He R."/>
            <person name="Sisneros N."/>
            <person name="Goicoechea J.L."/>
            <person name="Lee S.J."/>
            <person name="Angelova A."/>
            <person name="Kudrna D."/>
            <person name="Luo M."/>
            <person name="Affourtit J."/>
            <person name="Desany B."/>
            <person name="Knight J."/>
            <person name="Niazi F."/>
            <person name="Egholm M."/>
            <person name="Wing R.A."/>
        </authorList>
    </citation>
    <scope>NUCLEOTIDE SEQUENCE [LARGE SCALE GENOMIC DNA]</scope>
    <source>
        <strain evidence="2">cv. IRGC 105608</strain>
    </source>
</reference>
<accession>A0A0D3HLN2</accession>